<evidence type="ECO:0000256" key="1">
    <source>
        <dbReference type="ARBA" id="ARBA00009998"/>
    </source>
</evidence>
<gene>
    <name evidence="6" type="primary">xseB</name>
    <name evidence="8" type="ordered locus">Clocel_1935</name>
</gene>
<dbReference type="KEGG" id="ccb:Clocel_1935"/>
<dbReference type="AlphaFoldDB" id="D9SLU8"/>
<keyword evidence="2 6" id="KW-0963">Cytoplasm</keyword>
<dbReference type="NCBIfam" id="TIGR01280">
    <property type="entry name" value="xseB"/>
    <property type="match status" value="1"/>
</dbReference>
<protein>
    <recommendedName>
        <fullName evidence="6">Exodeoxyribonuclease 7 small subunit</fullName>
        <ecNumber evidence="6">3.1.11.6</ecNumber>
    </recommendedName>
    <alternativeName>
        <fullName evidence="6">Exodeoxyribonuclease VII small subunit</fullName>
        <shortName evidence="6">Exonuclease VII small subunit</shortName>
    </alternativeName>
</protein>
<keyword evidence="3 6" id="KW-0540">Nuclease</keyword>
<evidence type="ECO:0000256" key="2">
    <source>
        <dbReference type="ARBA" id="ARBA00022490"/>
    </source>
</evidence>
<dbReference type="OrthoDB" id="1924430at2"/>
<keyword evidence="4 6" id="KW-0378">Hydrolase</keyword>
<feature type="coiled-coil region" evidence="7">
    <location>
        <begin position="4"/>
        <end position="31"/>
    </location>
</feature>
<dbReference type="GO" id="GO:0008855">
    <property type="term" value="F:exodeoxyribonuclease VII activity"/>
    <property type="evidence" value="ECO:0007669"/>
    <property type="project" value="UniProtKB-UniRule"/>
</dbReference>
<dbReference type="RefSeq" id="WP_010077103.1">
    <property type="nucleotide sequence ID" value="NC_014393.1"/>
</dbReference>
<dbReference type="InterPro" id="IPR037004">
    <property type="entry name" value="Exonuc_VII_ssu_sf"/>
</dbReference>
<organism evidence="8 9">
    <name type="scientific">Clostridium cellulovorans (strain ATCC 35296 / DSM 3052 / OCM 3 / 743B)</name>
    <dbReference type="NCBI Taxonomy" id="573061"/>
    <lineage>
        <taxon>Bacteria</taxon>
        <taxon>Bacillati</taxon>
        <taxon>Bacillota</taxon>
        <taxon>Clostridia</taxon>
        <taxon>Eubacteriales</taxon>
        <taxon>Clostridiaceae</taxon>
        <taxon>Clostridium</taxon>
    </lineage>
</organism>
<dbReference type="HAMAP" id="MF_00337">
    <property type="entry name" value="Exonuc_7_S"/>
    <property type="match status" value="1"/>
</dbReference>
<dbReference type="GO" id="GO:0009318">
    <property type="term" value="C:exodeoxyribonuclease VII complex"/>
    <property type="evidence" value="ECO:0007669"/>
    <property type="project" value="UniProtKB-UniRule"/>
</dbReference>
<dbReference type="PIRSF" id="PIRSF006488">
    <property type="entry name" value="Exonuc_VII_S"/>
    <property type="match status" value="1"/>
</dbReference>
<comment type="catalytic activity">
    <reaction evidence="6">
        <text>Exonucleolytic cleavage in either 5'- to 3'- or 3'- to 5'-direction to yield nucleoside 5'-phosphates.</text>
        <dbReference type="EC" id="3.1.11.6"/>
    </reaction>
</comment>
<dbReference type="STRING" id="573061.Clocel_1935"/>
<dbReference type="PANTHER" id="PTHR34137">
    <property type="entry name" value="EXODEOXYRIBONUCLEASE 7 SMALL SUBUNIT"/>
    <property type="match status" value="1"/>
</dbReference>
<dbReference type="Pfam" id="PF02609">
    <property type="entry name" value="Exonuc_VII_S"/>
    <property type="match status" value="1"/>
</dbReference>
<comment type="subunit">
    <text evidence="6">Heterooligomer composed of large and small subunits.</text>
</comment>
<dbReference type="PANTHER" id="PTHR34137:SF1">
    <property type="entry name" value="EXODEOXYRIBONUCLEASE 7 SMALL SUBUNIT"/>
    <property type="match status" value="1"/>
</dbReference>
<dbReference type="Gene3D" id="1.10.287.1040">
    <property type="entry name" value="Exonuclease VII, small subunit"/>
    <property type="match status" value="1"/>
</dbReference>
<evidence type="ECO:0000313" key="9">
    <source>
        <dbReference type="Proteomes" id="UP000002730"/>
    </source>
</evidence>
<dbReference type="GO" id="GO:0005829">
    <property type="term" value="C:cytosol"/>
    <property type="evidence" value="ECO:0007669"/>
    <property type="project" value="TreeGrafter"/>
</dbReference>
<evidence type="ECO:0000256" key="7">
    <source>
        <dbReference type="SAM" id="Coils"/>
    </source>
</evidence>
<dbReference type="InterPro" id="IPR003761">
    <property type="entry name" value="Exonuc_VII_S"/>
</dbReference>
<keyword evidence="7" id="KW-0175">Coiled coil</keyword>
<comment type="function">
    <text evidence="6">Bidirectionally degrades single-stranded DNA into large acid-insoluble oligonucleotides, which are then degraded further into small acid-soluble oligonucleotides.</text>
</comment>
<dbReference type="HOGENOM" id="CLU_145918_3_2_9"/>
<evidence type="ECO:0000313" key="8">
    <source>
        <dbReference type="EMBL" id="ADL51679.1"/>
    </source>
</evidence>
<evidence type="ECO:0000256" key="6">
    <source>
        <dbReference type="HAMAP-Rule" id="MF_00337"/>
    </source>
</evidence>
<evidence type="ECO:0000256" key="5">
    <source>
        <dbReference type="ARBA" id="ARBA00022839"/>
    </source>
</evidence>
<evidence type="ECO:0000256" key="4">
    <source>
        <dbReference type="ARBA" id="ARBA00022801"/>
    </source>
</evidence>
<evidence type="ECO:0000256" key="3">
    <source>
        <dbReference type="ARBA" id="ARBA00022722"/>
    </source>
</evidence>
<dbReference type="EMBL" id="CP002160">
    <property type="protein sequence ID" value="ADL51679.1"/>
    <property type="molecule type" value="Genomic_DNA"/>
</dbReference>
<dbReference type="SUPFAM" id="SSF116842">
    <property type="entry name" value="XseB-like"/>
    <property type="match status" value="1"/>
</dbReference>
<proteinExistence type="inferred from homology"/>
<keyword evidence="9" id="KW-1185">Reference proteome</keyword>
<accession>D9SLU8</accession>
<dbReference type="eggNOG" id="COG1722">
    <property type="taxonomic scope" value="Bacteria"/>
</dbReference>
<dbReference type="NCBIfam" id="NF002140">
    <property type="entry name" value="PRK00977.1-4"/>
    <property type="match status" value="1"/>
</dbReference>
<dbReference type="EC" id="3.1.11.6" evidence="6"/>
<comment type="similarity">
    <text evidence="1 6">Belongs to the XseB family.</text>
</comment>
<reference evidence="8 9" key="1">
    <citation type="submission" date="2010-08" db="EMBL/GenBank/DDBJ databases">
        <title>Complete sequence of Clostridium cellulovorans 743B.</title>
        <authorList>
            <consortium name="US DOE Joint Genome Institute"/>
            <person name="Lucas S."/>
            <person name="Copeland A."/>
            <person name="Lapidus A."/>
            <person name="Cheng J.-F."/>
            <person name="Bruce D."/>
            <person name="Goodwin L."/>
            <person name="Pitluck S."/>
            <person name="Chertkov O."/>
            <person name="Detter J.C."/>
            <person name="Han C."/>
            <person name="Tapia R."/>
            <person name="Land M."/>
            <person name="Hauser L."/>
            <person name="Chang Y.-J."/>
            <person name="Jeffries C."/>
            <person name="Kyrpides N."/>
            <person name="Ivanova N."/>
            <person name="Mikhailova N."/>
            <person name="Hemme C.L."/>
            <person name="Woyke T."/>
        </authorList>
    </citation>
    <scope>NUCLEOTIDE SEQUENCE [LARGE SCALE GENOMIC DNA]</scope>
    <source>
        <strain evidence="9">ATCC 35296 / DSM 3052 / OCM 3 / 743B</strain>
    </source>
</reference>
<name>D9SLU8_CLOC7</name>
<sequence length="72" mass="8323">MASKNSYEMKIKELEALVEKLEEGQLSLEENLKLYENGVKLTNELYKILTKAEGKITILTDGEEKEFKINEE</sequence>
<dbReference type="GO" id="GO:0006308">
    <property type="term" value="P:DNA catabolic process"/>
    <property type="evidence" value="ECO:0007669"/>
    <property type="project" value="UniProtKB-UniRule"/>
</dbReference>
<comment type="subcellular location">
    <subcellularLocation>
        <location evidence="6">Cytoplasm</location>
    </subcellularLocation>
</comment>
<dbReference type="Proteomes" id="UP000002730">
    <property type="component" value="Chromosome"/>
</dbReference>
<keyword evidence="5 6" id="KW-0269">Exonuclease</keyword>